<accession>A0AAU8N208</accession>
<gene>
    <name evidence="2" type="ORF">ABXS69_09005</name>
</gene>
<dbReference type="PROSITE" id="PS50206">
    <property type="entry name" value="RHODANESE_3"/>
    <property type="match status" value="1"/>
</dbReference>
<sequence>MGAREAGLRGHAAARILLHEGPARDLDGGYRAWSAVGWADPRDDAVAPSMKEE</sequence>
<protein>
    <recommendedName>
        <fullName evidence="1">Rhodanese domain-containing protein</fullName>
    </recommendedName>
</protein>
<evidence type="ECO:0000259" key="1">
    <source>
        <dbReference type="PROSITE" id="PS50206"/>
    </source>
</evidence>
<proteinExistence type="predicted"/>
<name>A0AAU8N208_9ACTO</name>
<feature type="domain" description="Rhodanese" evidence="1">
    <location>
        <begin position="7"/>
        <end position="41"/>
    </location>
</feature>
<dbReference type="EMBL" id="CP159989">
    <property type="protein sequence ID" value="XCP82086.1"/>
    <property type="molecule type" value="Genomic_DNA"/>
</dbReference>
<evidence type="ECO:0000313" key="2">
    <source>
        <dbReference type="EMBL" id="XCP82086.1"/>
    </source>
</evidence>
<dbReference type="InterPro" id="IPR001763">
    <property type="entry name" value="Rhodanese-like_dom"/>
</dbReference>
<dbReference type="RefSeq" id="WP_366180332.1">
    <property type="nucleotide sequence ID" value="NZ_CP159989.1"/>
</dbReference>
<reference evidence="2" key="1">
    <citation type="submission" date="2024-05" db="EMBL/GenBank/DDBJ databases">
        <title>Draft genome assemblies of 36 bacteria isolated from hibernating arctic ground squirrels.</title>
        <authorList>
            <person name="McKee H."/>
            <person name="Mullen L."/>
            <person name="Drown D.M."/>
            <person name="Duddleston K.N."/>
        </authorList>
    </citation>
    <scope>NUCLEOTIDE SEQUENCE</scope>
    <source>
        <strain evidence="2">AR004</strain>
    </source>
</reference>
<organism evidence="2">
    <name type="scientific">Actinomyces timonensis</name>
    <dbReference type="NCBI Taxonomy" id="1288391"/>
    <lineage>
        <taxon>Bacteria</taxon>
        <taxon>Bacillati</taxon>
        <taxon>Actinomycetota</taxon>
        <taxon>Actinomycetes</taxon>
        <taxon>Actinomycetales</taxon>
        <taxon>Actinomycetaceae</taxon>
        <taxon>Actinomyces</taxon>
    </lineage>
</organism>
<dbReference type="AlphaFoldDB" id="A0AAU8N208"/>